<dbReference type="EMBL" id="VSRR010103831">
    <property type="protein sequence ID" value="MPC95873.1"/>
    <property type="molecule type" value="Genomic_DNA"/>
</dbReference>
<protein>
    <submittedName>
        <fullName evidence="1">Uncharacterized protein</fullName>
    </submittedName>
</protein>
<organism evidence="1 2">
    <name type="scientific">Portunus trituberculatus</name>
    <name type="common">Swimming crab</name>
    <name type="synonym">Neptunus trituberculatus</name>
    <dbReference type="NCBI Taxonomy" id="210409"/>
    <lineage>
        <taxon>Eukaryota</taxon>
        <taxon>Metazoa</taxon>
        <taxon>Ecdysozoa</taxon>
        <taxon>Arthropoda</taxon>
        <taxon>Crustacea</taxon>
        <taxon>Multicrustacea</taxon>
        <taxon>Malacostraca</taxon>
        <taxon>Eumalacostraca</taxon>
        <taxon>Eucarida</taxon>
        <taxon>Decapoda</taxon>
        <taxon>Pleocyemata</taxon>
        <taxon>Brachyura</taxon>
        <taxon>Eubrachyura</taxon>
        <taxon>Portunoidea</taxon>
        <taxon>Portunidae</taxon>
        <taxon>Portuninae</taxon>
        <taxon>Portunus</taxon>
    </lineage>
</organism>
<evidence type="ECO:0000313" key="2">
    <source>
        <dbReference type="Proteomes" id="UP000324222"/>
    </source>
</evidence>
<proteinExistence type="predicted"/>
<gene>
    <name evidence="1" type="ORF">E2C01_091102</name>
</gene>
<name>A0A5B7JN56_PORTR</name>
<dbReference type="AlphaFoldDB" id="A0A5B7JN56"/>
<dbReference type="Proteomes" id="UP000324222">
    <property type="component" value="Unassembled WGS sequence"/>
</dbReference>
<reference evidence="1 2" key="1">
    <citation type="submission" date="2019-05" db="EMBL/GenBank/DDBJ databases">
        <title>Another draft genome of Portunus trituberculatus and its Hox gene families provides insights of decapod evolution.</title>
        <authorList>
            <person name="Jeong J.-H."/>
            <person name="Song I."/>
            <person name="Kim S."/>
            <person name="Choi T."/>
            <person name="Kim D."/>
            <person name="Ryu S."/>
            <person name="Kim W."/>
        </authorList>
    </citation>
    <scope>NUCLEOTIDE SEQUENCE [LARGE SCALE GENOMIC DNA]</scope>
    <source>
        <tissue evidence="1">Muscle</tissue>
    </source>
</reference>
<accession>A0A5B7JN56</accession>
<comment type="caution">
    <text evidence="1">The sequence shown here is derived from an EMBL/GenBank/DDBJ whole genome shotgun (WGS) entry which is preliminary data.</text>
</comment>
<sequence>MHCGDSKVVGLPCCPLEDSVAAIVRDQPMARDPRWDEGEPWRLPLVKRAWAVPTSMRDTVTGLLCWAATQQAPLDTVKGTQRNKMTSYMTEDRQ</sequence>
<evidence type="ECO:0000313" key="1">
    <source>
        <dbReference type="EMBL" id="MPC95873.1"/>
    </source>
</evidence>
<keyword evidence="2" id="KW-1185">Reference proteome</keyword>